<proteinExistence type="predicted"/>
<sequence>MGSIRNLQRIVEVDHIERLEGSSYSQLIQMFRIFGFNKEVDIELATIKSTDPYKIQVDNMKIMLEEEDMIIAESLLEHKRTLRIESQDMTLDSKVTNHDIVSTSPHGPCQTTFTQIGLDAKVTGESVEVTIESPLEVGDRVIIASISNNQKYIVLDKV</sequence>
<protein>
    <submittedName>
        <fullName evidence="1">DUF2577 domain-containing protein</fullName>
    </submittedName>
</protein>
<dbReference type="RefSeq" id="WP_305993005.1">
    <property type="nucleotide sequence ID" value="NZ_JAVAMP010000009.1"/>
</dbReference>
<dbReference type="Pfam" id="PF10844">
    <property type="entry name" value="DUF2577"/>
    <property type="match status" value="1"/>
</dbReference>
<comment type="caution">
    <text evidence="1">The sequence shown here is derived from an EMBL/GenBank/DDBJ whole genome shotgun (WGS) entry which is preliminary data.</text>
</comment>
<keyword evidence="2" id="KW-1185">Reference proteome</keyword>
<dbReference type="Proteomes" id="UP001231941">
    <property type="component" value="Unassembled WGS sequence"/>
</dbReference>
<accession>A0ABT9J257</accession>
<dbReference type="InterPro" id="IPR022555">
    <property type="entry name" value="DUF2577"/>
</dbReference>
<evidence type="ECO:0000313" key="2">
    <source>
        <dbReference type="Proteomes" id="UP001231941"/>
    </source>
</evidence>
<dbReference type="EMBL" id="JAVAMP010000009">
    <property type="protein sequence ID" value="MDP5275696.1"/>
    <property type="molecule type" value="Genomic_DNA"/>
</dbReference>
<reference evidence="1 2" key="1">
    <citation type="submission" date="2023-08" db="EMBL/GenBank/DDBJ databases">
        <authorList>
            <person name="Park J.-S."/>
        </authorList>
    </citation>
    <scope>NUCLEOTIDE SEQUENCE [LARGE SCALE GENOMIC DNA]</scope>
    <source>
        <strain evidence="1 2">2205SS18-9</strain>
    </source>
</reference>
<organism evidence="1 2">
    <name type="scientific">Chengkuizengella axinellae</name>
    <dbReference type="NCBI Taxonomy" id="3064388"/>
    <lineage>
        <taxon>Bacteria</taxon>
        <taxon>Bacillati</taxon>
        <taxon>Bacillota</taxon>
        <taxon>Bacilli</taxon>
        <taxon>Bacillales</taxon>
        <taxon>Paenibacillaceae</taxon>
        <taxon>Chengkuizengella</taxon>
    </lineage>
</organism>
<gene>
    <name evidence="1" type="ORF">Q5Y73_16420</name>
</gene>
<name>A0ABT9J257_9BACL</name>
<evidence type="ECO:0000313" key="1">
    <source>
        <dbReference type="EMBL" id="MDP5275696.1"/>
    </source>
</evidence>